<feature type="domain" description="ABC-2 type transporter transmembrane" evidence="7">
    <location>
        <begin position="20"/>
        <end position="407"/>
    </location>
</feature>
<name>A3DKX1_STAMF</name>
<evidence type="ECO:0000256" key="5">
    <source>
        <dbReference type="ARBA" id="ARBA00023136"/>
    </source>
</evidence>
<reference evidence="9" key="1">
    <citation type="journal article" date="2009" name="BMC Genomics">
        <title>The complete genome sequence of Staphylothermus marinus reveals differences in sulfur metabolism among heterotrophic Crenarchaeota.</title>
        <authorList>
            <person name="Anderson I.J."/>
            <person name="Dharmarajan L."/>
            <person name="Rodriguez J."/>
            <person name="Hooper S."/>
            <person name="Porat I."/>
            <person name="Ulrich L.E."/>
            <person name="Elkins J.G."/>
            <person name="Mavromatis K."/>
            <person name="Sun H."/>
            <person name="Land M."/>
            <person name="Lapidus A."/>
            <person name="Lucas S."/>
            <person name="Barry K."/>
            <person name="Huber H."/>
            <person name="Zhulin I.B."/>
            <person name="Whitman W.B."/>
            <person name="Mukhopadhyay B."/>
            <person name="Woese C."/>
            <person name="Bristow J."/>
            <person name="Kyrpides N."/>
        </authorList>
    </citation>
    <scope>NUCLEOTIDE SEQUENCE [LARGE SCALE GENOMIC DNA]</scope>
    <source>
        <strain evidence="9">ATCC 43588 / DSM 3639 / JCM 9404 / F1</strain>
    </source>
</reference>
<evidence type="ECO:0000256" key="4">
    <source>
        <dbReference type="ARBA" id="ARBA00022989"/>
    </source>
</evidence>
<dbReference type="RefSeq" id="WP_011838472.1">
    <property type="nucleotide sequence ID" value="NC_009033.1"/>
</dbReference>
<feature type="transmembrane region" description="Helical" evidence="6">
    <location>
        <begin position="369"/>
        <end position="387"/>
    </location>
</feature>
<dbReference type="InterPro" id="IPR013525">
    <property type="entry name" value="ABC2_TM"/>
</dbReference>
<evidence type="ECO:0000256" key="3">
    <source>
        <dbReference type="ARBA" id="ARBA00022692"/>
    </source>
</evidence>
<keyword evidence="4 6" id="KW-1133">Transmembrane helix</keyword>
<keyword evidence="9" id="KW-1185">Reference proteome</keyword>
<evidence type="ECO:0000256" key="2">
    <source>
        <dbReference type="ARBA" id="ARBA00022475"/>
    </source>
</evidence>
<evidence type="ECO:0000256" key="1">
    <source>
        <dbReference type="ARBA" id="ARBA00004651"/>
    </source>
</evidence>
<gene>
    <name evidence="8" type="ordered locus">Smar_0168</name>
</gene>
<dbReference type="Proteomes" id="UP000000254">
    <property type="component" value="Chromosome"/>
</dbReference>
<feature type="transmembrane region" description="Helical" evidence="6">
    <location>
        <begin position="203"/>
        <end position="226"/>
    </location>
</feature>
<dbReference type="PANTHER" id="PTHR30294:SF29">
    <property type="entry name" value="MULTIDRUG ABC TRANSPORTER PERMEASE YBHS-RELATED"/>
    <property type="match status" value="1"/>
</dbReference>
<dbReference type="HOGENOM" id="CLU_050524_0_0_2"/>
<evidence type="ECO:0000313" key="9">
    <source>
        <dbReference type="Proteomes" id="UP000000254"/>
    </source>
</evidence>
<feature type="transmembrane region" description="Helical" evidence="6">
    <location>
        <begin position="393"/>
        <end position="410"/>
    </location>
</feature>
<dbReference type="EMBL" id="CP000575">
    <property type="protein sequence ID" value="ABN69281.1"/>
    <property type="molecule type" value="Genomic_DNA"/>
</dbReference>
<reference evidence="8 9" key="2">
    <citation type="journal article" date="2009" name="Stand. Genomic Sci.">
        <title>Complete genome sequence of Staphylothermus marinus Stetter and Fiala 1986 type strain F1.</title>
        <authorList>
            <person name="Anderson I.J."/>
            <person name="Sun H."/>
            <person name="Lapidus A."/>
            <person name="Copeland A."/>
            <person name="Glavina Del Rio T."/>
            <person name="Tice H."/>
            <person name="Dalin E."/>
            <person name="Lucas S."/>
            <person name="Barry K."/>
            <person name="Land M."/>
            <person name="Richardson P."/>
            <person name="Huber H."/>
            <person name="Kyrpides N.C."/>
        </authorList>
    </citation>
    <scope>NUCLEOTIDE SEQUENCE [LARGE SCALE GENOMIC DNA]</scope>
    <source>
        <strain evidence="9">ATCC 43588 / DSM 3639 / JCM 9404 / F1</strain>
    </source>
</reference>
<feature type="transmembrane region" description="Helical" evidence="6">
    <location>
        <begin position="247"/>
        <end position="265"/>
    </location>
</feature>
<dbReference type="STRING" id="399550.Smar_0168"/>
<keyword evidence="5 6" id="KW-0472">Membrane</keyword>
<accession>A3DKX1</accession>
<dbReference type="eggNOG" id="arCOG01462">
    <property type="taxonomic scope" value="Archaea"/>
</dbReference>
<organism evidence="8 9">
    <name type="scientific">Staphylothermus marinus (strain ATCC 43588 / DSM 3639 / JCM 9404 / F1)</name>
    <dbReference type="NCBI Taxonomy" id="399550"/>
    <lineage>
        <taxon>Archaea</taxon>
        <taxon>Thermoproteota</taxon>
        <taxon>Thermoprotei</taxon>
        <taxon>Desulfurococcales</taxon>
        <taxon>Desulfurococcaceae</taxon>
        <taxon>Staphylothermus</taxon>
    </lineage>
</organism>
<evidence type="ECO:0000313" key="8">
    <source>
        <dbReference type="EMBL" id="ABN69281.1"/>
    </source>
</evidence>
<protein>
    <submittedName>
        <fullName evidence="8">ABC-type Na+ efflux pump permease component-like protein</fullName>
    </submittedName>
</protein>
<dbReference type="GeneID" id="4907932"/>
<dbReference type="OrthoDB" id="147058at2157"/>
<sequence length="430" mass="47504">MSGFKLVLIKELKSLIRDPKLLIAMLIVPLIITGTMYYIIVSFTQQAVKEAAKPGGLVIIVDEDKGFWARNFTSFLSQRRYSIVYGDSIMHALRLYDNLNPIGIVVIPPGFSQNITQGRISYLGVILKIKSISITSISTTSKIFNIIREYSINISSTILAQKNINPAYALSPIISVTNVYIKGKAVHTTDINDIMGTLLMMNIFIPIIVLFLAGIVAQLSATSIAVEKEEKMLETLLSLPMNRLSFIVAKITASTIAGLLGAFIYGGLMIWYFSSLASIGGGSQGTSQLGNIINVLSSIYGSENIVLLILGLVSIVLFVLGLGVLLALFVEDVRSAQIASSYIILPLFFVMFIGLFLDISSYTHMSRMLLALIPIVNIGLMPSYIFIDDQVSIYIAIISSFIYAFLIMYIDSRLVNTEKIFTIKLFRRRR</sequence>
<feature type="transmembrane region" description="Helical" evidence="6">
    <location>
        <begin position="336"/>
        <end position="357"/>
    </location>
</feature>
<keyword evidence="2" id="KW-1003">Cell membrane</keyword>
<dbReference type="Gene3D" id="3.40.1710.10">
    <property type="entry name" value="abc type-2 transporter like domain"/>
    <property type="match status" value="1"/>
</dbReference>
<dbReference type="Pfam" id="PF12698">
    <property type="entry name" value="ABC2_membrane_3"/>
    <property type="match status" value="1"/>
</dbReference>
<keyword evidence="3 6" id="KW-0812">Transmembrane</keyword>
<dbReference type="GO" id="GO:0005886">
    <property type="term" value="C:plasma membrane"/>
    <property type="evidence" value="ECO:0007669"/>
    <property type="project" value="UniProtKB-SubCell"/>
</dbReference>
<evidence type="ECO:0000256" key="6">
    <source>
        <dbReference type="SAM" id="Phobius"/>
    </source>
</evidence>
<comment type="subcellular location">
    <subcellularLocation>
        <location evidence="1">Cell membrane</location>
        <topology evidence="1">Multi-pass membrane protein</topology>
    </subcellularLocation>
</comment>
<proteinExistence type="predicted"/>
<dbReference type="PANTHER" id="PTHR30294">
    <property type="entry name" value="MEMBRANE COMPONENT OF ABC TRANSPORTER YHHJ-RELATED"/>
    <property type="match status" value="1"/>
</dbReference>
<dbReference type="GO" id="GO:0140359">
    <property type="term" value="F:ABC-type transporter activity"/>
    <property type="evidence" value="ECO:0007669"/>
    <property type="project" value="InterPro"/>
</dbReference>
<dbReference type="InterPro" id="IPR051449">
    <property type="entry name" value="ABC-2_transporter_component"/>
</dbReference>
<dbReference type="KEGG" id="smr:Smar_0168"/>
<feature type="transmembrane region" description="Helical" evidence="6">
    <location>
        <begin position="305"/>
        <end position="330"/>
    </location>
</feature>
<dbReference type="AlphaFoldDB" id="A3DKX1"/>
<evidence type="ECO:0000259" key="7">
    <source>
        <dbReference type="Pfam" id="PF12698"/>
    </source>
</evidence>
<feature type="transmembrane region" description="Helical" evidence="6">
    <location>
        <begin position="21"/>
        <end position="40"/>
    </location>
</feature>